<keyword evidence="3" id="KW-1185">Reference proteome</keyword>
<dbReference type="GO" id="GO:0016491">
    <property type="term" value="F:oxidoreductase activity"/>
    <property type="evidence" value="ECO:0007669"/>
    <property type="project" value="InterPro"/>
</dbReference>
<feature type="domain" description="NADP-dependent oxidoreductase" evidence="1">
    <location>
        <begin position="16"/>
        <end position="275"/>
    </location>
</feature>
<dbReference type="PRINTS" id="PR00069">
    <property type="entry name" value="ALDKETRDTASE"/>
</dbReference>
<proteinExistence type="predicted"/>
<reference evidence="2 3" key="1">
    <citation type="submission" date="2023-01" db="EMBL/GenBank/DDBJ databases">
        <title>Cultivation and genomic characterization of new, ubiquitous marine nitrite-oxidizing bacteria from the Nitrospirales.</title>
        <authorList>
            <person name="Mueller A.J."/>
            <person name="Daebeler A."/>
            <person name="Herbold C.W."/>
            <person name="Kirkegaard R.H."/>
            <person name="Daims H."/>
        </authorList>
    </citation>
    <scope>NUCLEOTIDE SEQUENCE [LARGE SCALE GENOMIC DNA]</scope>
    <source>
        <strain evidence="2 3">DK</strain>
    </source>
</reference>
<organism evidence="2 3">
    <name type="scientific">Candidatus Nitrospira neomarina</name>
    <dbReference type="NCBI Taxonomy" id="3020899"/>
    <lineage>
        <taxon>Bacteria</taxon>
        <taxon>Pseudomonadati</taxon>
        <taxon>Nitrospirota</taxon>
        <taxon>Nitrospiria</taxon>
        <taxon>Nitrospirales</taxon>
        <taxon>Nitrospiraceae</taxon>
        <taxon>Nitrospira</taxon>
    </lineage>
</organism>
<evidence type="ECO:0000259" key="1">
    <source>
        <dbReference type="Pfam" id="PF00248"/>
    </source>
</evidence>
<dbReference type="KEGG" id="nneo:PQG83_03545"/>
<accession>A0AA96K181</accession>
<dbReference type="Gene3D" id="3.20.20.100">
    <property type="entry name" value="NADP-dependent oxidoreductase domain"/>
    <property type="match status" value="1"/>
</dbReference>
<protein>
    <submittedName>
        <fullName evidence="2">Aldo/keto reductase</fullName>
    </submittedName>
</protein>
<name>A0AA96K181_9BACT</name>
<dbReference type="InterPro" id="IPR036812">
    <property type="entry name" value="NAD(P)_OxRdtase_dom_sf"/>
</dbReference>
<dbReference type="SUPFAM" id="SSF51430">
    <property type="entry name" value="NAD(P)-linked oxidoreductase"/>
    <property type="match status" value="1"/>
</dbReference>
<gene>
    <name evidence="2" type="ORF">PQG83_03545</name>
</gene>
<dbReference type="InterPro" id="IPR020471">
    <property type="entry name" value="AKR"/>
</dbReference>
<dbReference type="PANTHER" id="PTHR43638:SF3">
    <property type="entry name" value="ALDEHYDE REDUCTASE"/>
    <property type="match status" value="1"/>
</dbReference>
<dbReference type="PANTHER" id="PTHR43638">
    <property type="entry name" value="OXIDOREDUCTASE, ALDO/KETO REDUCTASE FAMILY PROTEIN"/>
    <property type="match status" value="1"/>
</dbReference>
<sequence length="383" mass="43278">MQSKQFGETGVSVASIGQGTTGMGTKNHFPKEYIQERIKALRLGIDLGMTFVDTASLYGNGFSEEVVGHALKGIRDKCFLSTKFYPHEKMSSEDIGLAVEASLKNLQTPWVDLYQIHWPNPRVHLEKIFEVLEKYQKRGIIRFFGICNFSPQEVCALEQSIPHIPLSSNEIEFNLQAKRLGNEFLGLSSFKGAILAYSPLNKGRIVGTEFQADLIRGLAERYQATPSQIVLAWILSFKRVFPIVKAATQKHVKENAGAMSLALSSEDIQRVNDSWEEHIYEAKPESIKLRGTQQRKPYLTLEEAIENPLDLVPSPVALAESIVQYDLKMPIQVVPLCGNNDSYEYEVDPYDPFDQIKKYWAWKIAFPGKLIPVCISRTMPLNY</sequence>
<dbReference type="RefSeq" id="WP_312746824.1">
    <property type="nucleotide sequence ID" value="NZ_CP116968.1"/>
</dbReference>
<evidence type="ECO:0000313" key="2">
    <source>
        <dbReference type="EMBL" id="WNM62836.1"/>
    </source>
</evidence>
<evidence type="ECO:0000313" key="3">
    <source>
        <dbReference type="Proteomes" id="UP001302494"/>
    </source>
</evidence>
<dbReference type="InterPro" id="IPR023210">
    <property type="entry name" value="NADP_OxRdtase_dom"/>
</dbReference>
<dbReference type="EMBL" id="CP116968">
    <property type="protein sequence ID" value="WNM62836.1"/>
    <property type="molecule type" value="Genomic_DNA"/>
</dbReference>
<dbReference type="Proteomes" id="UP001302494">
    <property type="component" value="Chromosome"/>
</dbReference>
<dbReference type="Pfam" id="PF00248">
    <property type="entry name" value="Aldo_ket_red"/>
    <property type="match status" value="1"/>
</dbReference>
<dbReference type="AlphaFoldDB" id="A0AA96K181"/>